<dbReference type="GO" id="GO:0016705">
    <property type="term" value="F:oxidoreductase activity, acting on paired donors, with incorporation or reduction of molecular oxygen"/>
    <property type="evidence" value="ECO:0007669"/>
    <property type="project" value="InterPro"/>
</dbReference>
<comment type="subcellular location">
    <subcellularLocation>
        <location evidence="2">Membrane</location>
    </subcellularLocation>
</comment>
<comment type="cofactor">
    <cofactor evidence="1">
        <name>heme</name>
        <dbReference type="ChEBI" id="CHEBI:30413"/>
    </cofactor>
</comment>
<dbReference type="Proteomes" id="UP000012174">
    <property type="component" value="Unassembled WGS sequence"/>
</dbReference>
<keyword evidence="11" id="KW-0472">Membrane</keyword>
<keyword evidence="5" id="KW-0812">Transmembrane</keyword>
<evidence type="ECO:0000256" key="3">
    <source>
        <dbReference type="ARBA" id="ARBA00010617"/>
    </source>
</evidence>
<evidence type="ECO:0000256" key="6">
    <source>
        <dbReference type="ARBA" id="ARBA00022723"/>
    </source>
</evidence>
<keyword evidence="4 12" id="KW-0349">Heme</keyword>
<keyword evidence="8 12" id="KW-0560">Oxidoreductase</keyword>
<dbReference type="PANTHER" id="PTHR24305">
    <property type="entry name" value="CYTOCHROME P450"/>
    <property type="match status" value="1"/>
</dbReference>
<evidence type="ECO:0000256" key="12">
    <source>
        <dbReference type="RuleBase" id="RU000461"/>
    </source>
</evidence>
<dbReference type="HOGENOM" id="CLU_1272307_0_0_1"/>
<comment type="similarity">
    <text evidence="3 12">Belongs to the cytochrome P450 family.</text>
</comment>
<evidence type="ECO:0000256" key="2">
    <source>
        <dbReference type="ARBA" id="ARBA00004370"/>
    </source>
</evidence>
<keyword evidence="6 12" id="KW-0479">Metal-binding</keyword>
<dbReference type="GO" id="GO:0020037">
    <property type="term" value="F:heme binding"/>
    <property type="evidence" value="ECO:0007669"/>
    <property type="project" value="InterPro"/>
</dbReference>
<evidence type="ECO:0000256" key="7">
    <source>
        <dbReference type="ARBA" id="ARBA00022989"/>
    </source>
</evidence>
<sequence>MLTKAIEADINDDRDSEMRNLCFWLGFDVMGDFVFGKSFDMLSNKEWHHMVVHLQRALSLLGFVNPAPWLIQIAFRAAPRIYQIGDWFRMAEWTHDQVSTRLKAGFNEKQNHPDLVHYLLEQGEDCFENALEFIPERWTTRREMVLNPAAFNPWGTGRHSCIARVMANDMLRVTTAQLVKRFRFRLTPGETGRRVLENMKDQLAPNPGHLALRFELR</sequence>
<dbReference type="InterPro" id="IPR050121">
    <property type="entry name" value="Cytochrome_P450_monoxygenase"/>
</dbReference>
<dbReference type="eggNOG" id="KOG0159">
    <property type="taxonomic scope" value="Eukaryota"/>
</dbReference>
<dbReference type="GO" id="GO:0016020">
    <property type="term" value="C:membrane"/>
    <property type="evidence" value="ECO:0007669"/>
    <property type="project" value="UniProtKB-SubCell"/>
</dbReference>
<evidence type="ECO:0000256" key="8">
    <source>
        <dbReference type="ARBA" id="ARBA00023002"/>
    </source>
</evidence>
<evidence type="ECO:0000256" key="4">
    <source>
        <dbReference type="ARBA" id="ARBA00022617"/>
    </source>
</evidence>
<evidence type="ECO:0000256" key="11">
    <source>
        <dbReference type="ARBA" id="ARBA00023136"/>
    </source>
</evidence>
<keyword evidence="10 12" id="KW-0503">Monooxygenase</keyword>
<dbReference type="SUPFAM" id="SSF48264">
    <property type="entry name" value="Cytochrome P450"/>
    <property type="match status" value="1"/>
</dbReference>
<evidence type="ECO:0000256" key="5">
    <source>
        <dbReference type="ARBA" id="ARBA00022692"/>
    </source>
</evidence>
<dbReference type="EMBL" id="KB705746">
    <property type="protein sequence ID" value="EMR70914.1"/>
    <property type="molecule type" value="Genomic_DNA"/>
</dbReference>
<dbReference type="Gene3D" id="1.10.630.10">
    <property type="entry name" value="Cytochrome P450"/>
    <property type="match status" value="2"/>
</dbReference>
<evidence type="ECO:0000313" key="13">
    <source>
        <dbReference type="EMBL" id="EMR70914.1"/>
    </source>
</evidence>
<dbReference type="GO" id="GO:0005506">
    <property type="term" value="F:iron ion binding"/>
    <property type="evidence" value="ECO:0007669"/>
    <property type="project" value="InterPro"/>
</dbReference>
<dbReference type="AlphaFoldDB" id="M7SWD2"/>
<organism evidence="13 14">
    <name type="scientific">Eutypa lata (strain UCR-EL1)</name>
    <name type="common">Grapevine dieback disease fungus</name>
    <name type="synonym">Eutypa armeniacae</name>
    <dbReference type="NCBI Taxonomy" id="1287681"/>
    <lineage>
        <taxon>Eukaryota</taxon>
        <taxon>Fungi</taxon>
        <taxon>Dikarya</taxon>
        <taxon>Ascomycota</taxon>
        <taxon>Pezizomycotina</taxon>
        <taxon>Sordariomycetes</taxon>
        <taxon>Xylariomycetidae</taxon>
        <taxon>Xylariales</taxon>
        <taxon>Diatrypaceae</taxon>
        <taxon>Eutypa</taxon>
    </lineage>
</organism>
<evidence type="ECO:0000256" key="10">
    <source>
        <dbReference type="ARBA" id="ARBA00023033"/>
    </source>
</evidence>
<accession>M7SWD2</accession>
<dbReference type="GO" id="GO:0004497">
    <property type="term" value="F:monooxygenase activity"/>
    <property type="evidence" value="ECO:0007669"/>
    <property type="project" value="UniProtKB-KW"/>
</dbReference>
<keyword evidence="9 12" id="KW-0408">Iron</keyword>
<keyword evidence="7" id="KW-1133">Transmembrane helix</keyword>
<gene>
    <name evidence="13" type="ORF">UCREL1_2052</name>
</gene>
<evidence type="ECO:0000256" key="1">
    <source>
        <dbReference type="ARBA" id="ARBA00001971"/>
    </source>
</evidence>
<dbReference type="Pfam" id="PF00067">
    <property type="entry name" value="p450"/>
    <property type="match status" value="1"/>
</dbReference>
<keyword evidence="14" id="KW-1185">Reference proteome</keyword>
<dbReference type="KEGG" id="ela:UCREL1_2052"/>
<protein>
    <submittedName>
        <fullName evidence="13">Putative cytochrome p450 protein</fullName>
    </submittedName>
</protein>
<name>M7SWD2_EUTLA</name>
<evidence type="ECO:0000256" key="9">
    <source>
        <dbReference type="ARBA" id="ARBA00023004"/>
    </source>
</evidence>
<dbReference type="PROSITE" id="PS00086">
    <property type="entry name" value="CYTOCHROME_P450"/>
    <property type="match status" value="1"/>
</dbReference>
<reference evidence="14" key="1">
    <citation type="journal article" date="2013" name="Genome Announc.">
        <title>Draft genome sequence of the grapevine dieback fungus Eutypa lata UCR-EL1.</title>
        <authorList>
            <person name="Blanco-Ulate B."/>
            <person name="Rolshausen P.E."/>
            <person name="Cantu D."/>
        </authorList>
    </citation>
    <scope>NUCLEOTIDE SEQUENCE [LARGE SCALE GENOMIC DNA]</scope>
    <source>
        <strain evidence="14">UCR-EL1</strain>
    </source>
</reference>
<dbReference type="InterPro" id="IPR017972">
    <property type="entry name" value="Cyt_P450_CS"/>
</dbReference>
<evidence type="ECO:0000313" key="14">
    <source>
        <dbReference type="Proteomes" id="UP000012174"/>
    </source>
</evidence>
<dbReference type="InterPro" id="IPR036396">
    <property type="entry name" value="Cyt_P450_sf"/>
</dbReference>
<dbReference type="InterPro" id="IPR001128">
    <property type="entry name" value="Cyt_P450"/>
</dbReference>
<dbReference type="OrthoDB" id="6692864at2759"/>
<proteinExistence type="inferred from homology"/>
<dbReference type="PANTHER" id="PTHR24305:SF112">
    <property type="entry name" value="L-ORNITHINE-N5-MONOOXYGENASE (EUROFUNG)"/>
    <property type="match status" value="1"/>
</dbReference>